<name>A0A1Y1IPR3_KLENI</name>
<accession>A0A1Y1IPR3</accession>
<evidence type="ECO:0000313" key="1">
    <source>
        <dbReference type="EMBL" id="GAQ92694.1"/>
    </source>
</evidence>
<protein>
    <submittedName>
        <fullName evidence="1">Uncharacterized protein</fullName>
    </submittedName>
</protein>
<proteinExistence type="predicted"/>
<evidence type="ECO:0000313" key="2">
    <source>
        <dbReference type="Proteomes" id="UP000054558"/>
    </source>
</evidence>
<dbReference type="Proteomes" id="UP000054558">
    <property type="component" value="Unassembled WGS sequence"/>
</dbReference>
<dbReference type="EMBL" id="DF238046">
    <property type="protein sequence ID" value="GAQ92694.1"/>
    <property type="molecule type" value="Genomic_DNA"/>
</dbReference>
<reference evidence="1 2" key="1">
    <citation type="journal article" date="2014" name="Nat. Commun.">
        <title>Klebsormidium flaccidum genome reveals primary factors for plant terrestrial adaptation.</title>
        <authorList>
            <person name="Hori K."/>
            <person name="Maruyama F."/>
            <person name="Fujisawa T."/>
            <person name="Togashi T."/>
            <person name="Yamamoto N."/>
            <person name="Seo M."/>
            <person name="Sato S."/>
            <person name="Yamada T."/>
            <person name="Mori H."/>
            <person name="Tajima N."/>
            <person name="Moriyama T."/>
            <person name="Ikeuchi M."/>
            <person name="Watanabe M."/>
            <person name="Wada H."/>
            <person name="Kobayashi K."/>
            <person name="Saito M."/>
            <person name="Masuda T."/>
            <person name="Sasaki-Sekimoto Y."/>
            <person name="Mashiguchi K."/>
            <person name="Awai K."/>
            <person name="Shimojima M."/>
            <person name="Masuda S."/>
            <person name="Iwai M."/>
            <person name="Nobusawa T."/>
            <person name="Narise T."/>
            <person name="Kondo S."/>
            <person name="Saito H."/>
            <person name="Sato R."/>
            <person name="Murakawa M."/>
            <person name="Ihara Y."/>
            <person name="Oshima-Yamada Y."/>
            <person name="Ohtaka K."/>
            <person name="Satoh M."/>
            <person name="Sonobe K."/>
            <person name="Ishii M."/>
            <person name="Ohtani R."/>
            <person name="Kanamori-Sato M."/>
            <person name="Honoki R."/>
            <person name="Miyazaki D."/>
            <person name="Mochizuki H."/>
            <person name="Umetsu J."/>
            <person name="Higashi K."/>
            <person name="Shibata D."/>
            <person name="Kamiya Y."/>
            <person name="Sato N."/>
            <person name="Nakamura Y."/>
            <person name="Tabata S."/>
            <person name="Ida S."/>
            <person name="Kurokawa K."/>
            <person name="Ohta H."/>
        </authorList>
    </citation>
    <scope>NUCLEOTIDE SEQUENCE [LARGE SCALE GENOMIC DNA]</scope>
    <source>
        <strain evidence="1 2">NIES-2285</strain>
    </source>
</reference>
<organism evidence="1 2">
    <name type="scientific">Klebsormidium nitens</name>
    <name type="common">Green alga</name>
    <name type="synonym">Ulothrix nitens</name>
    <dbReference type="NCBI Taxonomy" id="105231"/>
    <lineage>
        <taxon>Eukaryota</taxon>
        <taxon>Viridiplantae</taxon>
        <taxon>Streptophyta</taxon>
        <taxon>Klebsormidiophyceae</taxon>
        <taxon>Klebsormidiales</taxon>
        <taxon>Klebsormidiaceae</taxon>
        <taxon>Klebsormidium</taxon>
    </lineage>
</organism>
<keyword evidence="2" id="KW-1185">Reference proteome</keyword>
<dbReference type="AlphaFoldDB" id="A0A1Y1IPR3"/>
<sequence>MIRRVPLTCQECESSTLSYVVRRKDGAVDAIKYTNFTYTLKSLGNPENSFEGWLQHKYQSERCVSPRKVLHVRIDLKRVGAAYPV</sequence>
<gene>
    <name evidence="1" type="ORF">KFL_010970020</name>
</gene>